<protein>
    <submittedName>
        <fullName evidence="1">Uncharacterized protein</fullName>
    </submittedName>
</protein>
<reference evidence="1 2" key="1">
    <citation type="journal article" date="2016" name="Mol. Biol. Evol.">
        <title>Comparative Genomics of Early-Diverging Mushroom-Forming Fungi Provides Insights into the Origins of Lignocellulose Decay Capabilities.</title>
        <authorList>
            <person name="Nagy L.G."/>
            <person name="Riley R."/>
            <person name="Tritt A."/>
            <person name="Adam C."/>
            <person name="Daum C."/>
            <person name="Floudas D."/>
            <person name="Sun H."/>
            <person name="Yadav J.S."/>
            <person name="Pangilinan J."/>
            <person name="Larsson K.H."/>
            <person name="Matsuura K."/>
            <person name="Barry K."/>
            <person name="Labutti K."/>
            <person name="Kuo R."/>
            <person name="Ohm R.A."/>
            <person name="Bhattacharya S.S."/>
            <person name="Shirouzu T."/>
            <person name="Yoshinaga Y."/>
            <person name="Martin F.M."/>
            <person name="Grigoriev I.V."/>
            <person name="Hibbett D.S."/>
        </authorList>
    </citation>
    <scope>NUCLEOTIDE SEQUENCE [LARGE SCALE GENOMIC DNA]</scope>
    <source>
        <strain evidence="1 2">CBS 109695</strain>
    </source>
</reference>
<proteinExistence type="predicted"/>
<gene>
    <name evidence="1" type="ORF">FIBSPDRAFT_928644</name>
</gene>
<dbReference type="EMBL" id="KV417514">
    <property type="protein sequence ID" value="KZP26486.1"/>
    <property type="molecule type" value="Genomic_DNA"/>
</dbReference>
<evidence type="ECO:0000313" key="2">
    <source>
        <dbReference type="Proteomes" id="UP000076532"/>
    </source>
</evidence>
<name>A0A166PVC0_9AGAM</name>
<dbReference type="AlphaFoldDB" id="A0A166PVC0"/>
<organism evidence="1 2">
    <name type="scientific">Athelia psychrophila</name>
    <dbReference type="NCBI Taxonomy" id="1759441"/>
    <lineage>
        <taxon>Eukaryota</taxon>
        <taxon>Fungi</taxon>
        <taxon>Dikarya</taxon>
        <taxon>Basidiomycota</taxon>
        <taxon>Agaricomycotina</taxon>
        <taxon>Agaricomycetes</taxon>
        <taxon>Agaricomycetidae</taxon>
        <taxon>Atheliales</taxon>
        <taxon>Atheliaceae</taxon>
        <taxon>Athelia</taxon>
    </lineage>
</organism>
<accession>A0A166PVC0</accession>
<keyword evidence="2" id="KW-1185">Reference proteome</keyword>
<evidence type="ECO:0000313" key="1">
    <source>
        <dbReference type="EMBL" id="KZP26486.1"/>
    </source>
</evidence>
<dbReference type="Proteomes" id="UP000076532">
    <property type="component" value="Unassembled WGS sequence"/>
</dbReference>
<sequence length="228" mass="25796">MEFGATEVEYPTWYGDVYYGDILEGLRPPPAWRALSIQAPWRDIYELLYLWLASSPIQLQIDALDLLDGAEEPESLTSKLALLHSYDLSHNTRLKPLTLRLEAYRMPEYLGIPADVVAAESGRICNIINQITSPVIETITFVIAFELAANIRLLDLAEMDGYFQRPNFASLKTVRVEPDYIFEDYEGCGDDHPTIIQEWLQATFPRSLARGIIDCGFPPIGPSRLLSE</sequence>